<dbReference type="InterPro" id="IPR028978">
    <property type="entry name" value="Chorismate_lyase_/UTRA_dom_sf"/>
</dbReference>
<dbReference type="SMART" id="SM00345">
    <property type="entry name" value="HTH_GNTR"/>
    <property type="match status" value="1"/>
</dbReference>
<keyword evidence="2 5" id="KW-0238">DNA-binding</keyword>
<dbReference type="AlphaFoldDB" id="A0A0K6I693"/>
<dbReference type="PANTHER" id="PTHR44846">
    <property type="entry name" value="MANNOSYL-D-GLYCERATE TRANSPORT/METABOLISM SYSTEM REPRESSOR MNGR-RELATED"/>
    <property type="match status" value="1"/>
</dbReference>
<accession>A0A0K6I693</accession>
<dbReference type="SUPFAM" id="SSF64288">
    <property type="entry name" value="Chorismate lyase-like"/>
    <property type="match status" value="1"/>
</dbReference>
<keyword evidence="1" id="KW-0805">Transcription regulation</keyword>
<dbReference type="InterPro" id="IPR036390">
    <property type="entry name" value="WH_DNA-bd_sf"/>
</dbReference>
<evidence type="ECO:0000256" key="2">
    <source>
        <dbReference type="ARBA" id="ARBA00023125"/>
    </source>
</evidence>
<evidence type="ECO:0000313" key="5">
    <source>
        <dbReference type="EMBL" id="CUA98832.1"/>
    </source>
</evidence>
<evidence type="ECO:0000313" key="6">
    <source>
        <dbReference type="Proteomes" id="UP000183900"/>
    </source>
</evidence>
<reference evidence="6" key="1">
    <citation type="submission" date="2015-08" db="EMBL/GenBank/DDBJ databases">
        <authorList>
            <person name="Varghese N."/>
        </authorList>
    </citation>
    <scope>NUCLEOTIDE SEQUENCE [LARGE SCALE GENOMIC DNA]</scope>
    <source>
        <strain evidence="6">DSM 23407</strain>
    </source>
</reference>
<dbReference type="EMBL" id="CYHE01000011">
    <property type="protein sequence ID" value="CUA98832.1"/>
    <property type="molecule type" value="Genomic_DNA"/>
</dbReference>
<proteinExistence type="predicted"/>
<feature type="domain" description="HTH gntR-type" evidence="4">
    <location>
        <begin position="8"/>
        <end position="76"/>
    </location>
</feature>
<dbReference type="GO" id="GO:0045892">
    <property type="term" value="P:negative regulation of DNA-templated transcription"/>
    <property type="evidence" value="ECO:0007669"/>
    <property type="project" value="TreeGrafter"/>
</dbReference>
<dbReference type="GO" id="GO:0003677">
    <property type="term" value="F:DNA binding"/>
    <property type="evidence" value="ECO:0007669"/>
    <property type="project" value="UniProtKB-KW"/>
</dbReference>
<dbReference type="PANTHER" id="PTHR44846:SF1">
    <property type="entry name" value="MANNOSYL-D-GLYCERATE TRANSPORT_METABOLISM SYSTEM REPRESSOR MNGR-RELATED"/>
    <property type="match status" value="1"/>
</dbReference>
<dbReference type="InterPro" id="IPR011663">
    <property type="entry name" value="UTRA"/>
</dbReference>
<evidence type="ECO:0000256" key="3">
    <source>
        <dbReference type="ARBA" id="ARBA00023163"/>
    </source>
</evidence>
<dbReference type="OrthoDB" id="9794015at2"/>
<sequence>MIQSKGSLPVYMQIAELLVRDIAAGRLIDGMRLPPERDMAAEMGIAVGTLRKALAELQNRGLLERVQGSGNYIRAVSDPKSLYAMFRLELIKGGGLPTAEVLSVTRLAKPDYLPPFGQGSEGHRIRRLRRLSGQIAAVEEIWLDGSYVQHVTAEELSESLYLFYRTRLGLWIVKAEDQVGLDHVPDWAPANFGHAPGAPVPHILRISHGQDGQRAEVSRTWFDHNVARYVARLK</sequence>
<dbReference type="GO" id="GO:0003700">
    <property type="term" value="F:DNA-binding transcription factor activity"/>
    <property type="evidence" value="ECO:0007669"/>
    <property type="project" value="InterPro"/>
</dbReference>
<organism evidence="5 6">
    <name type="scientific">Pannonibacter indicus</name>
    <dbReference type="NCBI Taxonomy" id="466044"/>
    <lineage>
        <taxon>Bacteria</taxon>
        <taxon>Pseudomonadati</taxon>
        <taxon>Pseudomonadota</taxon>
        <taxon>Alphaproteobacteria</taxon>
        <taxon>Hyphomicrobiales</taxon>
        <taxon>Stappiaceae</taxon>
        <taxon>Pannonibacter</taxon>
    </lineage>
</organism>
<keyword evidence="6" id="KW-1185">Reference proteome</keyword>
<name>A0A0K6I693_9HYPH</name>
<dbReference type="SMART" id="SM00866">
    <property type="entry name" value="UTRA"/>
    <property type="match status" value="1"/>
</dbReference>
<evidence type="ECO:0000259" key="4">
    <source>
        <dbReference type="PROSITE" id="PS50949"/>
    </source>
</evidence>
<dbReference type="Pfam" id="PF07702">
    <property type="entry name" value="UTRA"/>
    <property type="match status" value="1"/>
</dbReference>
<evidence type="ECO:0000256" key="1">
    <source>
        <dbReference type="ARBA" id="ARBA00023015"/>
    </source>
</evidence>
<dbReference type="InterPro" id="IPR000524">
    <property type="entry name" value="Tscrpt_reg_HTH_GntR"/>
</dbReference>
<dbReference type="RefSeq" id="WP_055456478.1">
    <property type="nucleotide sequence ID" value="NZ_CYHE01000011.1"/>
</dbReference>
<dbReference type="PROSITE" id="PS50949">
    <property type="entry name" value="HTH_GNTR"/>
    <property type="match status" value="1"/>
</dbReference>
<dbReference type="Gene3D" id="3.40.1410.10">
    <property type="entry name" value="Chorismate lyase-like"/>
    <property type="match status" value="1"/>
</dbReference>
<protein>
    <submittedName>
        <fullName evidence="5">DNA-binding transcriptional regulator, GntR family</fullName>
    </submittedName>
</protein>
<keyword evidence="3" id="KW-0804">Transcription</keyword>
<dbReference type="InterPro" id="IPR050679">
    <property type="entry name" value="Bact_HTH_transcr_reg"/>
</dbReference>
<dbReference type="Proteomes" id="UP000183900">
    <property type="component" value="Unassembled WGS sequence"/>
</dbReference>
<dbReference type="Pfam" id="PF00392">
    <property type="entry name" value="GntR"/>
    <property type="match status" value="1"/>
</dbReference>
<dbReference type="Gene3D" id="1.10.10.10">
    <property type="entry name" value="Winged helix-like DNA-binding domain superfamily/Winged helix DNA-binding domain"/>
    <property type="match status" value="1"/>
</dbReference>
<dbReference type="SUPFAM" id="SSF46785">
    <property type="entry name" value="Winged helix' DNA-binding domain"/>
    <property type="match status" value="1"/>
</dbReference>
<dbReference type="CDD" id="cd07377">
    <property type="entry name" value="WHTH_GntR"/>
    <property type="match status" value="1"/>
</dbReference>
<dbReference type="InterPro" id="IPR036388">
    <property type="entry name" value="WH-like_DNA-bd_sf"/>
</dbReference>
<gene>
    <name evidence="5" type="ORF">Ga0061067_11140</name>
</gene>